<gene>
    <name evidence="2" type="ORF">RIF29_15262</name>
</gene>
<accession>A0AAN9FJU2</accession>
<feature type="compositionally biased region" description="Polar residues" evidence="1">
    <location>
        <begin position="51"/>
        <end position="62"/>
    </location>
</feature>
<feature type="compositionally biased region" description="Low complexity" evidence="1">
    <location>
        <begin position="64"/>
        <end position="74"/>
    </location>
</feature>
<dbReference type="EMBL" id="JAYWIO010000003">
    <property type="protein sequence ID" value="KAK7274183.1"/>
    <property type="molecule type" value="Genomic_DNA"/>
</dbReference>
<proteinExistence type="predicted"/>
<evidence type="ECO:0000313" key="2">
    <source>
        <dbReference type="EMBL" id="KAK7274183.1"/>
    </source>
</evidence>
<comment type="caution">
    <text evidence="2">The sequence shown here is derived from an EMBL/GenBank/DDBJ whole genome shotgun (WGS) entry which is preliminary data.</text>
</comment>
<feature type="region of interest" description="Disordered" evidence="1">
    <location>
        <begin position="36"/>
        <end position="94"/>
    </location>
</feature>
<name>A0AAN9FJU2_CROPI</name>
<organism evidence="2 3">
    <name type="scientific">Crotalaria pallida</name>
    <name type="common">Smooth rattlebox</name>
    <name type="synonym">Crotalaria striata</name>
    <dbReference type="NCBI Taxonomy" id="3830"/>
    <lineage>
        <taxon>Eukaryota</taxon>
        <taxon>Viridiplantae</taxon>
        <taxon>Streptophyta</taxon>
        <taxon>Embryophyta</taxon>
        <taxon>Tracheophyta</taxon>
        <taxon>Spermatophyta</taxon>
        <taxon>Magnoliopsida</taxon>
        <taxon>eudicotyledons</taxon>
        <taxon>Gunneridae</taxon>
        <taxon>Pentapetalae</taxon>
        <taxon>rosids</taxon>
        <taxon>fabids</taxon>
        <taxon>Fabales</taxon>
        <taxon>Fabaceae</taxon>
        <taxon>Papilionoideae</taxon>
        <taxon>50 kb inversion clade</taxon>
        <taxon>genistoids sensu lato</taxon>
        <taxon>core genistoids</taxon>
        <taxon>Crotalarieae</taxon>
        <taxon>Crotalaria</taxon>
    </lineage>
</organism>
<keyword evidence="3" id="KW-1185">Reference proteome</keyword>
<protein>
    <submittedName>
        <fullName evidence="2">Uncharacterized protein</fullName>
    </submittedName>
</protein>
<dbReference type="Proteomes" id="UP001372338">
    <property type="component" value="Unassembled WGS sequence"/>
</dbReference>
<feature type="compositionally biased region" description="Basic and acidic residues" evidence="1">
    <location>
        <begin position="36"/>
        <end position="46"/>
    </location>
</feature>
<evidence type="ECO:0000256" key="1">
    <source>
        <dbReference type="SAM" id="MobiDB-lite"/>
    </source>
</evidence>
<evidence type="ECO:0000313" key="3">
    <source>
        <dbReference type="Proteomes" id="UP001372338"/>
    </source>
</evidence>
<sequence length="94" mass="10643">MRTDRSWMLQRKDRTGIVREEFSNGVREFMNVVREHPSVSDRKGRIPCDGGQSSAIPTTEPQGSDPRVVPSSVDSRTDRTVRKNVLYVEPADDP</sequence>
<dbReference type="AlphaFoldDB" id="A0AAN9FJU2"/>
<reference evidence="2 3" key="1">
    <citation type="submission" date="2024-01" db="EMBL/GenBank/DDBJ databases">
        <title>The genomes of 5 underutilized Papilionoideae crops provide insights into root nodulation and disease resistanc.</title>
        <authorList>
            <person name="Yuan L."/>
        </authorList>
    </citation>
    <scope>NUCLEOTIDE SEQUENCE [LARGE SCALE GENOMIC DNA]</scope>
    <source>
        <strain evidence="2">ZHUSHIDOU_FW_LH</strain>
        <tissue evidence="2">Leaf</tissue>
    </source>
</reference>